<feature type="region of interest" description="Disordered" evidence="1">
    <location>
        <begin position="1"/>
        <end position="21"/>
    </location>
</feature>
<dbReference type="Proteomes" id="UP000510647">
    <property type="component" value="Chromosome 4"/>
</dbReference>
<feature type="compositionally biased region" description="Polar residues" evidence="1">
    <location>
        <begin position="178"/>
        <end position="211"/>
    </location>
</feature>
<evidence type="ECO:0000313" key="3">
    <source>
        <dbReference type="Proteomes" id="UP000510647"/>
    </source>
</evidence>
<feature type="compositionally biased region" description="Polar residues" evidence="1">
    <location>
        <begin position="1"/>
        <end position="18"/>
    </location>
</feature>
<feature type="region of interest" description="Disordered" evidence="1">
    <location>
        <begin position="260"/>
        <end position="280"/>
    </location>
</feature>
<dbReference type="InterPro" id="IPR021017">
    <property type="entry name" value="Mediator_Med2_fun"/>
</dbReference>
<protein>
    <submittedName>
        <fullName evidence="2">Uncharacterized protein</fullName>
    </submittedName>
</protein>
<feature type="compositionally biased region" description="Basic and acidic residues" evidence="1">
    <location>
        <begin position="104"/>
        <end position="134"/>
    </location>
</feature>
<organism evidence="2 3">
    <name type="scientific">Torulaspora globosa</name>
    <dbReference type="NCBI Taxonomy" id="48254"/>
    <lineage>
        <taxon>Eukaryota</taxon>
        <taxon>Fungi</taxon>
        <taxon>Dikarya</taxon>
        <taxon>Ascomycota</taxon>
        <taxon>Saccharomycotina</taxon>
        <taxon>Saccharomycetes</taxon>
        <taxon>Saccharomycetales</taxon>
        <taxon>Saccharomycetaceae</taxon>
        <taxon>Torulaspora</taxon>
    </lineage>
</organism>
<evidence type="ECO:0000313" key="2">
    <source>
        <dbReference type="EMBL" id="QLQ80374.1"/>
    </source>
</evidence>
<gene>
    <name evidence="2" type="ORF">HG537_0D03750</name>
</gene>
<feature type="compositionally biased region" description="Basic and acidic residues" evidence="1">
    <location>
        <begin position="141"/>
        <end position="160"/>
    </location>
</feature>
<reference evidence="2 3" key="1">
    <citation type="submission" date="2020-06" db="EMBL/GenBank/DDBJ databases">
        <title>The yeast mating-type switching endonuclease HO is a domesticated member of an unorthodox homing genetic element family.</title>
        <authorList>
            <person name="Coughlan A.Y."/>
            <person name="Lombardi L."/>
            <person name="Braun-Galleani S."/>
            <person name="Martos A.R."/>
            <person name="Galeote V."/>
            <person name="Bigey F."/>
            <person name="Dequin S."/>
            <person name="Byrne K.P."/>
            <person name="Wolfe K.H."/>
        </authorList>
    </citation>
    <scope>NUCLEOTIDE SEQUENCE [LARGE SCALE GENOMIC DNA]</scope>
    <source>
        <strain evidence="2 3">CBS2947</strain>
    </source>
</reference>
<sequence>MVTLQGTPSTSGTPNFTATLPPHNNKLTQCFDDIMKVAAEMMVQQQLKTVQLDTSVINGFSEAQQRVLSDKIHLFHSILDDLETTLSKSKSYVKAIHQIAVEKEKEKERQRIDQRRKQEEEEQRKNRELEELKNRPVSGQRIEDNRQHDIEPENRPEFPIDRTSGMLMGNLGDDGRNINGSPSMAMSAQSQIAMTPGDSQQQSPRNSQGRPTQGDDMGEIGNMDISMFPGLDNTGFDMGNFSTGINVPEKNGDKTAEPINNFEKPSGTTDNNASGNPETGYMADNGDNYLTLNDFNDLNIDWAANGDNGDLDLNGFNI</sequence>
<proteinExistence type="predicted"/>
<dbReference type="OrthoDB" id="4069381at2759"/>
<dbReference type="EMBL" id="CP059270">
    <property type="protein sequence ID" value="QLQ80374.1"/>
    <property type="molecule type" value="Genomic_DNA"/>
</dbReference>
<accession>A0A7H9HRJ2</accession>
<dbReference type="CDD" id="cd22249">
    <property type="entry name" value="UDM1_RNF168_RNF169-like"/>
    <property type="match status" value="1"/>
</dbReference>
<dbReference type="AlphaFoldDB" id="A0A7H9HRJ2"/>
<feature type="region of interest" description="Disordered" evidence="1">
    <location>
        <begin position="104"/>
        <end position="222"/>
    </location>
</feature>
<dbReference type="Pfam" id="PF11214">
    <property type="entry name" value="Med2"/>
    <property type="match status" value="1"/>
</dbReference>
<keyword evidence="3" id="KW-1185">Reference proteome</keyword>
<evidence type="ECO:0000256" key="1">
    <source>
        <dbReference type="SAM" id="MobiDB-lite"/>
    </source>
</evidence>
<feature type="compositionally biased region" description="Polar residues" evidence="1">
    <location>
        <begin position="266"/>
        <end position="277"/>
    </location>
</feature>
<name>A0A7H9HRJ2_9SACH</name>